<protein>
    <submittedName>
        <fullName evidence="1">Uncharacterized protein</fullName>
    </submittedName>
</protein>
<keyword evidence="2" id="KW-1185">Reference proteome</keyword>
<dbReference type="Proteomes" id="UP000798662">
    <property type="component" value="Chromosome 1"/>
</dbReference>
<gene>
    <name evidence="1" type="ORF">I4F81_001165</name>
</gene>
<accession>A0ACC3BLH3</accession>
<name>A0ACC3BLH3_PYRYE</name>
<comment type="caution">
    <text evidence="1">The sequence shown here is derived from an EMBL/GenBank/DDBJ whole genome shotgun (WGS) entry which is preliminary data.</text>
</comment>
<reference evidence="1" key="1">
    <citation type="submission" date="2019-11" db="EMBL/GenBank/DDBJ databases">
        <title>Nori genome reveals adaptations in red seaweeds to the harsh intertidal environment.</title>
        <authorList>
            <person name="Wang D."/>
            <person name="Mao Y."/>
        </authorList>
    </citation>
    <scope>NUCLEOTIDE SEQUENCE</scope>
    <source>
        <tissue evidence="1">Gametophyte</tissue>
    </source>
</reference>
<proteinExistence type="predicted"/>
<dbReference type="EMBL" id="CM020618">
    <property type="protein sequence ID" value="KAK1858564.1"/>
    <property type="molecule type" value="Genomic_DNA"/>
</dbReference>
<evidence type="ECO:0000313" key="2">
    <source>
        <dbReference type="Proteomes" id="UP000798662"/>
    </source>
</evidence>
<evidence type="ECO:0000313" key="1">
    <source>
        <dbReference type="EMBL" id="KAK1858564.1"/>
    </source>
</evidence>
<organism evidence="1 2">
    <name type="scientific">Pyropia yezoensis</name>
    <name type="common">Susabi-nori</name>
    <name type="synonym">Porphyra yezoensis</name>
    <dbReference type="NCBI Taxonomy" id="2788"/>
    <lineage>
        <taxon>Eukaryota</taxon>
        <taxon>Rhodophyta</taxon>
        <taxon>Bangiophyceae</taxon>
        <taxon>Bangiales</taxon>
        <taxon>Bangiaceae</taxon>
        <taxon>Pyropia</taxon>
    </lineage>
</organism>
<sequence>MLVHLLYKRAATLLDSSSSPRSLLLLGLGVSDMGSSPPWFSSHAIMSLTRGPCRACRARSARLARSASHSKSWSVSHCSSAGSPSPRWSRTMCNRVPSRPLVSPIRISPFFSLYATSSARSFRHSSVSPTIGTSGTADNDGVLLLSAAMPCPSSSR</sequence>